<gene>
    <name evidence="2" type="ORF">Slin15195_G059660</name>
</gene>
<organism evidence="2 3">
    <name type="scientific">Septoria linicola</name>
    <dbReference type="NCBI Taxonomy" id="215465"/>
    <lineage>
        <taxon>Eukaryota</taxon>
        <taxon>Fungi</taxon>
        <taxon>Dikarya</taxon>
        <taxon>Ascomycota</taxon>
        <taxon>Pezizomycotina</taxon>
        <taxon>Dothideomycetes</taxon>
        <taxon>Dothideomycetidae</taxon>
        <taxon>Mycosphaerellales</taxon>
        <taxon>Mycosphaerellaceae</taxon>
        <taxon>Septoria</taxon>
    </lineage>
</organism>
<feature type="compositionally biased region" description="Polar residues" evidence="1">
    <location>
        <begin position="1"/>
        <end position="25"/>
    </location>
</feature>
<keyword evidence="3" id="KW-1185">Reference proteome</keyword>
<accession>A0A9Q9AVC0</accession>
<proteinExistence type="predicted"/>
<evidence type="ECO:0000313" key="2">
    <source>
        <dbReference type="EMBL" id="USW52647.1"/>
    </source>
</evidence>
<feature type="region of interest" description="Disordered" evidence="1">
    <location>
        <begin position="360"/>
        <end position="398"/>
    </location>
</feature>
<evidence type="ECO:0000256" key="1">
    <source>
        <dbReference type="SAM" id="MobiDB-lite"/>
    </source>
</evidence>
<dbReference type="OrthoDB" id="3646031at2759"/>
<protein>
    <submittedName>
        <fullName evidence="2">Uncharacterized protein</fullName>
    </submittedName>
</protein>
<name>A0A9Q9AVC0_9PEZI</name>
<evidence type="ECO:0000313" key="3">
    <source>
        <dbReference type="Proteomes" id="UP001056384"/>
    </source>
</evidence>
<dbReference type="EMBL" id="CP099421">
    <property type="protein sequence ID" value="USW52647.1"/>
    <property type="molecule type" value="Genomic_DNA"/>
</dbReference>
<reference evidence="2" key="1">
    <citation type="submission" date="2022-06" db="EMBL/GenBank/DDBJ databases">
        <title>Complete genome sequences of two strains of the flax pathogen Septoria linicola.</title>
        <authorList>
            <person name="Lapalu N."/>
            <person name="Simon A."/>
            <person name="Demenou B."/>
            <person name="Paumier D."/>
            <person name="Guillot M.-P."/>
            <person name="Gout L."/>
            <person name="Valade R."/>
        </authorList>
    </citation>
    <scope>NUCLEOTIDE SEQUENCE</scope>
    <source>
        <strain evidence="2">SE15195</strain>
    </source>
</reference>
<dbReference type="Proteomes" id="UP001056384">
    <property type="component" value="Chromosome 4"/>
</dbReference>
<dbReference type="AlphaFoldDB" id="A0A9Q9AVC0"/>
<sequence length="398" mass="44251">MTDANQGNMPESFSNSRGDTATTSFFGPILRPQSAPAPPLSLEEARRRSRARFFLTRGPRLAFSSKVKDALAPPGTDRIGSTEDHHLEAFLRVGSSQRRWITRGEPQFDALHFCLPSTLEDPKGYDEIHLRNVFNHDIAFAVEKQNKIEAVIRASGFIIDNSIVDAHLLIIFEDLLKLPHNRLNTTEQTSPDTYEVYHDLGDQAAVRTQYWHQPSQTRVRLDEAIPEQALPDCEALHDVFQQPHHVLRVENVAVIKAWEMLTKDMCMYWIAHKGDDPTPYHITAFLYDKVADSGELRFEAESICRKLPMNSVPVSCGGCRREINLEDCVGEVIEHKWEEEGVIQRRWRTSGGAVIEVKEPQNSEDSGGGIRGGGIESGIADGGVDGGGIDGGGNLAGM</sequence>
<feature type="region of interest" description="Disordered" evidence="1">
    <location>
        <begin position="1"/>
        <end position="43"/>
    </location>
</feature>
<feature type="compositionally biased region" description="Gly residues" evidence="1">
    <location>
        <begin position="366"/>
        <end position="398"/>
    </location>
</feature>